<evidence type="ECO:0000256" key="1">
    <source>
        <dbReference type="ARBA" id="ARBA00023015"/>
    </source>
</evidence>
<dbReference type="SMART" id="SM00895">
    <property type="entry name" value="FCD"/>
    <property type="match status" value="1"/>
</dbReference>
<keyword evidence="1" id="KW-0805">Transcription regulation</keyword>
<dbReference type="PRINTS" id="PR00035">
    <property type="entry name" value="HTHGNTR"/>
</dbReference>
<protein>
    <submittedName>
        <fullName evidence="5">FCD domain protein</fullName>
    </submittedName>
</protein>
<evidence type="ECO:0000259" key="4">
    <source>
        <dbReference type="PROSITE" id="PS50949"/>
    </source>
</evidence>
<dbReference type="InterPro" id="IPR011711">
    <property type="entry name" value="GntR_C"/>
</dbReference>
<dbReference type="eggNOG" id="COG2186">
    <property type="taxonomic scope" value="Bacteria"/>
</dbReference>
<dbReference type="InterPro" id="IPR008920">
    <property type="entry name" value="TF_FadR/GntR_C"/>
</dbReference>
<dbReference type="STRING" id="592015.HMPREF1705_03000"/>
<dbReference type="Gene3D" id="1.20.120.530">
    <property type="entry name" value="GntR ligand-binding domain-like"/>
    <property type="match status" value="1"/>
</dbReference>
<dbReference type="SUPFAM" id="SSF46785">
    <property type="entry name" value="Winged helix' DNA-binding domain"/>
    <property type="match status" value="1"/>
</dbReference>
<dbReference type="PANTHER" id="PTHR43537:SF43">
    <property type="entry name" value="GNTR-FAMILY TRANSCRIPTIONAL REGULATOR"/>
    <property type="match status" value="1"/>
</dbReference>
<keyword evidence="6" id="KW-1185">Reference proteome</keyword>
<dbReference type="PANTHER" id="PTHR43537">
    <property type="entry name" value="TRANSCRIPTIONAL REGULATOR, GNTR FAMILY"/>
    <property type="match status" value="1"/>
</dbReference>
<dbReference type="Pfam" id="PF00392">
    <property type="entry name" value="GntR"/>
    <property type="match status" value="1"/>
</dbReference>
<dbReference type="InterPro" id="IPR036390">
    <property type="entry name" value="WH_DNA-bd_sf"/>
</dbReference>
<dbReference type="AlphaFoldDB" id="A0A0T5X995"/>
<dbReference type="InterPro" id="IPR000524">
    <property type="entry name" value="Tscrpt_reg_HTH_GntR"/>
</dbReference>
<dbReference type="GO" id="GO:0003677">
    <property type="term" value="F:DNA binding"/>
    <property type="evidence" value="ECO:0007669"/>
    <property type="project" value="UniProtKB-KW"/>
</dbReference>
<evidence type="ECO:0000256" key="3">
    <source>
        <dbReference type="ARBA" id="ARBA00023163"/>
    </source>
</evidence>
<keyword evidence="2" id="KW-0238">DNA-binding</keyword>
<evidence type="ECO:0000313" key="5">
    <source>
        <dbReference type="EMBL" id="KRT34478.1"/>
    </source>
</evidence>
<dbReference type="InterPro" id="IPR036388">
    <property type="entry name" value="WH-like_DNA-bd_sf"/>
</dbReference>
<comment type="caution">
    <text evidence="5">The sequence shown here is derived from an EMBL/GenBank/DDBJ whole genome shotgun (WGS) entry which is preliminary data.</text>
</comment>
<dbReference type="Proteomes" id="UP000005273">
    <property type="component" value="Unassembled WGS sequence"/>
</dbReference>
<evidence type="ECO:0000256" key="2">
    <source>
        <dbReference type="ARBA" id="ARBA00023125"/>
    </source>
</evidence>
<dbReference type="Gene3D" id="1.10.10.10">
    <property type="entry name" value="Winged helix-like DNA-binding domain superfamily/Winged helix DNA-binding domain"/>
    <property type="match status" value="1"/>
</dbReference>
<reference evidence="6" key="1">
    <citation type="submission" date="2012-09" db="EMBL/GenBank/DDBJ databases">
        <authorList>
            <person name="Weinstock G."/>
            <person name="Sodergren E."/>
            <person name="Clifton S."/>
            <person name="Fulton L."/>
            <person name="Fulton B."/>
            <person name="Courtney L."/>
            <person name="Fronick C."/>
            <person name="Harrison M."/>
            <person name="Strong C."/>
            <person name="Farmer C."/>
            <person name="Delehaunty K."/>
            <person name="Markovic C."/>
            <person name="Hall O."/>
            <person name="Minx P."/>
            <person name="Tomlinson C."/>
            <person name="Mitreva M."/>
            <person name="Nelson J."/>
            <person name="Hou S."/>
            <person name="Wollam A."/>
            <person name="Pepin K.H."/>
            <person name="Johnson M."/>
            <person name="Bhonagiri V."/>
            <person name="Nash W.E."/>
            <person name="Suruliraj S."/>
            <person name="Warren W."/>
            <person name="Chinwalla A."/>
            <person name="Mardis E.R."/>
            <person name="Wilson R.K."/>
        </authorList>
    </citation>
    <scope>NUCLEOTIDE SEQUENCE [LARGE SCALE GENOMIC DNA]</scope>
    <source>
        <strain evidence="6">OS1</strain>
    </source>
</reference>
<accession>A0A0T5X995</accession>
<sequence length="242" mass="27606">MMRGSRAKRKTMEFTPLKPQKVYKDIIDQFSKMIYEGKLKKGDKLPPERQLCQMLNVSRASMREALRAMEIMGIAESRPGEGTFIVNEVSSSIFQPLSLLLALEKNQEDFVEIRKVLESACAKMAAEKRTEEHLVTMEDLIKKMEESRIEDEKAVADKELHKAISVAAGNKLLADMVEAISVGIDLYIKDARARLMNNPQNSSKLLKQHKAIVQYIKERNGDAAAKEMERHIDFVEERLKLL</sequence>
<gene>
    <name evidence="5" type="ORF">HMPREF1705_03000</name>
</gene>
<keyword evidence="3" id="KW-0804">Transcription</keyword>
<dbReference type="EMBL" id="ACJX03000001">
    <property type="protein sequence ID" value="KRT34478.1"/>
    <property type="molecule type" value="Genomic_DNA"/>
</dbReference>
<dbReference type="CDD" id="cd07377">
    <property type="entry name" value="WHTH_GntR"/>
    <property type="match status" value="1"/>
</dbReference>
<feature type="domain" description="HTH gntR-type" evidence="4">
    <location>
        <begin position="20"/>
        <end position="88"/>
    </location>
</feature>
<dbReference type="SMART" id="SM00345">
    <property type="entry name" value="HTH_GNTR"/>
    <property type="match status" value="1"/>
</dbReference>
<organism evidence="5 6">
    <name type="scientific">Acetomicrobium hydrogeniformans ATCC BAA-1850</name>
    <dbReference type="NCBI Taxonomy" id="592015"/>
    <lineage>
        <taxon>Bacteria</taxon>
        <taxon>Thermotogati</taxon>
        <taxon>Synergistota</taxon>
        <taxon>Synergistia</taxon>
        <taxon>Synergistales</taxon>
        <taxon>Acetomicrobiaceae</taxon>
        <taxon>Acetomicrobium</taxon>
    </lineage>
</organism>
<dbReference type="Pfam" id="PF07729">
    <property type="entry name" value="FCD"/>
    <property type="match status" value="1"/>
</dbReference>
<evidence type="ECO:0000313" key="6">
    <source>
        <dbReference type="Proteomes" id="UP000005273"/>
    </source>
</evidence>
<dbReference type="GO" id="GO:0003700">
    <property type="term" value="F:DNA-binding transcription factor activity"/>
    <property type="evidence" value="ECO:0007669"/>
    <property type="project" value="InterPro"/>
</dbReference>
<name>A0A0T5X995_9BACT</name>
<proteinExistence type="predicted"/>
<dbReference type="SUPFAM" id="SSF48008">
    <property type="entry name" value="GntR ligand-binding domain-like"/>
    <property type="match status" value="1"/>
</dbReference>
<dbReference type="PROSITE" id="PS50949">
    <property type="entry name" value="HTH_GNTR"/>
    <property type="match status" value="1"/>
</dbReference>